<keyword evidence="1" id="KW-1133">Transmembrane helix</keyword>
<proteinExistence type="predicted"/>
<keyword evidence="4" id="KW-1185">Reference proteome</keyword>
<keyword evidence="1" id="KW-0812">Transmembrane</keyword>
<evidence type="ECO:0000313" key="3">
    <source>
        <dbReference type="EMBL" id="RUO39822.1"/>
    </source>
</evidence>
<evidence type="ECO:0000256" key="1">
    <source>
        <dbReference type="SAM" id="Phobius"/>
    </source>
</evidence>
<name>A0A432X0Z8_9GAMM</name>
<organism evidence="3 4">
    <name type="scientific">Aliidiomarina taiwanensis</name>
    <dbReference type="NCBI Taxonomy" id="946228"/>
    <lineage>
        <taxon>Bacteria</taxon>
        <taxon>Pseudomonadati</taxon>
        <taxon>Pseudomonadota</taxon>
        <taxon>Gammaproteobacteria</taxon>
        <taxon>Alteromonadales</taxon>
        <taxon>Idiomarinaceae</taxon>
        <taxon>Aliidiomarina</taxon>
    </lineage>
</organism>
<accession>A0A432X0Z8</accession>
<dbReference type="EMBL" id="PIPQ01000005">
    <property type="protein sequence ID" value="RUO39822.1"/>
    <property type="molecule type" value="Genomic_DNA"/>
</dbReference>
<dbReference type="InterPro" id="IPR005182">
    <property type="entry name" value="YdbS-like_PH"/>
</dbReference>
<dbReference type="Proteomes" id="UP000286976">
    <property type="component" value="Unassembled WGS sequence"/>
</dbReference>
<dbReference type="RefSeq" id="WP_126757695.1">
    <property type="nucleotide sequence ID" value="NZ_PIPQ01000005.1"/>
</dbReference>
<protein>
    <recommendedName>
        <fullName evidence="2">YdbS-like PH domain-containing protein</fullName>
    </recommendedName>
</protein>
<dbReference type="PANTHER" id="PTHR34473">
    <property type="entry name" value="UPF0699 TRANSMEMBRANE PROTEIN YDBS"/>
    <property type="match status" value="1"/>
</dbReference>
<feature type="transmembrane region" description="Helical" evidence="1">
    <location>
        <begin position="17"/>
        <end position="40"/>
    </location>
</feature>
<gene>
    <name evidence="3" type="ORF">CWE15_08675</name>
</gene>
<feature type="domain" description="YdbS-like PH" evidence="2">
    <location>
        <begin position="78"/>
        <end position="153"/>
    </location>
</feature>
<evidence type="ECO:0000313" key="4">
    <source>
        <dbReference type="Proteomes" id="UP000286976"/>
    </source>
</evidence>
<comment type="caution">
    <text evidence="3">The sequence shown here is derived from an EMBL/GenBank/DDBJ whole genome shotgun (WGS) entry which is preliminary data.</text>
</comment>
<sequence>MYSGLEKKPVARAYKHLLALHAFFPIVIIMAGLVAAYLWLPGLSDQVPSVGLYFSLGGLLALWLVLALVWAPRRHQVTHYYVAEDFIGYVVGAVWHSEVVVTFNRLQHLEIAQGPIERALGVSRLVLYTAGGGMADLVIPGLPVATAETLRDAVLNILREETLSDEPITEAKRHDNA</sequence>
<dbReference type="PANTHER" id="PTHR34473:SF2">
    <property type="entry name" value="UPF0699 TRANSMEMBRANE PROTEIN YDBT"/>
    <property type="match status" value="1"/>
</dbReference>
<dbReference type="Pfam" id="PF03703">
    <property type="entry name" value="bPH_2"/>
    <property type="match status" value="1"/>
</dbReference>
<keyword evidence="1" id="KW-0472">Membrane</keyword>
<dbReference type="AlphaFoldDB" id="A0A432X0Z8"/>
<reference evidence="3 4" key="1">
    <citation type="journal article" date="2011" name="Front. Microbiol.">
        <title>Genomic signatures of strain selection and enhancement in Bacillus atrophaeus var. globigii, a historical biowarfare simulant.</title>
        <authorList>
            <person name="Gibbons H.S."/>
            <person name="Broomall S.M."/>
            <person name="McNew L.A."/>
            <person name="Daligault H."/>
            <person name="Chapman C."/>
            <person name="Bruce D."/>
            <person name="Karavis M."/>
            <person name="Krepps M."/>
            <person name="McGregor P.A."/>
            <person name="Hong C."/>
            <person name="Park K.H."/>
            <person name="Akmal A."/>
            <person name="Feldman A."/>
            <person name="Lin J.S."/>
            <person name="Chang W.E."/>
            <person name="Higgs B.W."/>
            <person name="Demirev P."/>
            <person name="Lindquist J."/>
            <person name="Liem A."/>
            <person name="Fochler E."/>
            <person name="Read T.D."/>
            <person name="Tapia R."/>
            <person name="Johnson S."/>
            <person name="Bishop-Lilly K.A."/>
            <person name="Detter C."/>
            <person name="Han C."/>
            <person name="Sozhamannan S."/>
            <person name="Rosenzweig C.N."/>
            <person name="Skowronski E.W."/>
        </authorList>
    </citation>
    <scope>NUCLEOTIDE SEQUENCE [LARGE SCALE GENOMIC DNA]</scope>
    <source>
        <strain evidence="3 4">AIT1</strain>
    </source>
</reference>
<evidence type="ECO:0000259" key="2">
    <source>
        <dbReference type="Pfam" id="PF03703"/>
    </source>
</evidence>
<feature type="transmembrane region" description="Helical" evidence="1">
    <location>
        <begin position="52"/>
        <end position="71"/>
    </location>
</feature>
<dbReference type="OrthoDB" id="1750577at2"/>